<evidence type="ECO:0000313" key="2">
    <source>
        <dbReference type="Proteomes" id="UP000293547"/>
    </source>
</evidence>
<evidence type="ECO:0000313" key="1">
    <source>
        <dbReference type="EMBL" id="KAB2099716.1"/>
    </source>
</evidence>
<gene>
    <name evidence="1" type="ORF">AG0111_0g12045</name>
</gene>
<comment type="caution">
    <text evidence="1">The sequence shown here is derived from an EMBL/GenBank/DDBJ whole genome shotgun (WGS) entry which is preliminary data.</text>
</comment>
<sequence length="109" mass="11430">MGLATLAPYANSTSNANGTNGDTFKEFTWDPTQIPFVVQGDKQLLAGWVNQANKPVYTPLTNTSRGKGTAKVPQGLSGITFVAITTEQFTDVDDLARGTIAGPAVVVVS</sequence>
<dbReference type="Proteomes" id="UP000293547">
    <property type="component" value="Unassembled WGS sequence"/>
</dbReference>
<protein>
    <submittedName>
        <fullName evidence="1">Uncharacterized protein</fullName>
    </submittedName>
</protein>
<keyword evidence="2" id="KW-1185">Reference proteome</keyword>
<name>A0ACB6F5K2_9PLEO</name>
<proteinExistence type="predicted"/>
<organism evidence="1 2">
    <name type="scientific">Alternaria gaisen</name>
    <dbReference type="NCBI Taxonomy" id="167740"/>
    <lineage>
        <taxon>Eukaryota</taxon>
        <taxon>Fungi</taxon>
        <taxon>Dikarya</taxon>
        <taxon>Ascomycota</taxon>
        <taxon>Pezizomycotina</taxon>
        <taxon>Dothideomycetes</taxon>
        <taxon>Pleosporomycetidae</taxon>
        <taxon>Pleosporales</taxon>
        <taxon>Pleosporineae</taxon>
        <taxon>Pleosporaceae</taxon>
        <taxon>Alternaria</taxon>
        <taxon>Alternaria sect. Alternaria</taxon>
    </lineage>
</organism>
<accession>A0ACB6F5K2</accession>
<dbReference type="EMBL" id="PDWZ02000016">
    <property type="protein sequence ID" value="KAB2099716.1"/>
    <property type="molecule type" value="Genomic_DNA"/>
</dbReference>
<reference evidence="1 2" key="1">
    <citation type="journal article" date="2019" name="bioRxiv">
        <title>Genomics, evolutionary history and diagnostics of the Alternaria alternata species group including apple and Asian pear pathotypes.</title>
        <authorList>
            <person name="Armitage A.D."/>
            <person name="Cockerton H.M."/>
            <person name="Sreenivasaprasad S."/>
            <person name="Woodhall J.W."/>
            <person name="Lane C.R."/>
            <person name="Harrison R.J."/>
            <person name="Clarkson J.P."/>
        </authorList>
    </citation>
    <scope>NUCLEOTIDE SEQUENCE [LARGE SCALE GENOMIC DNA]</scope>
    <source>
        <strain evidence="1 2">FERA 650</strain>
    </source>
</reference>